<dbReference type="GO" id="GO:0031956">
    <property type="term" value="F:medium-chain fatty acid-CoA ligase activity"/>
    <property type="evidence" value="ECO:0007669"/>
    <property type="project" value="TreeGrafter"/>
</dbReference>
<sequence>MFVSPALSRLAGADRPSELRKHSLAYGRGLFEPGFLWSVVANRAESVLAERVLIVGENGERVSAADAVVRAESLAAALHEEGVREDTRVAWRAGTGVDALLIMLALARLGAVQIPLGENLSDRRMRAAASAAAAEYLLIDEPCGSTTHPVQRSGSCGAARVLRVRTDACVAAKGLPAYRSNDWTPRWLFVRSGRGRTAVVKHTELSLSVAARGLVGSRLCDRPGSVGAIVLPLTEVSGVVHVAAMFAAGMSVVVLRSYEASHAVGVLRYVDAATVSGTERLCRGLLELQRALPRGSELIPALCRFVVVGDPRSSELEREAKRTLGVTVTYVYGLPEAPTICVGASGGGSSHRGATTVGPPIPGIRVRIAKNGMEVRTGVHGEIQLSGPGLSCGYLAAEDNASAFTDDGWFRTGDRGKLAFDGSIEAVSFRRGSGAGEGVRSGG</sequence>
<evidence type="ECO:0000313" key="2">
    <source>
        <dbReference type="EMBL" id="SUA46390.1"/>
    </source>
</evidence>
<accession>A0A378WYG5</accession>
<dbReference type="AlphaFoldDB" id="A0A378WYG5"/>
<dbReference type="PANTHER" id="PTHR43201">
    <property type="entry name" value="ACYL-COA SYNTHETASE"/>
    <property type="match status" value="1"/>
</dbReference>
<dbReference type="InterPro" id="IPR000873">
    <property type="entry name" value="AMP-dep_synth/lig_dom"/>
</dbReference>
<dbReference type="GO" id="GO:0006631">
    <property type="term" value="P:fatty acid metabolic process"/>
    <property type="evidence" value="ECO:0007669"/>
    <property type="project" value="TreeGrafter"/>
</dbReference>
<dbReference type="Proteomes" id="UP000255082">
    <property type="component" value="Unassembled WGS sequence"/>
</dbReference>
<dbReference type="InterPro" id="IPR042099">
    <property type="entry name" value="ANL_N_sf"/>
</dbReference>
<dbReference type="EMBL" id="UGRU01000001">
    <property type="protein sequence ID" value="SUA46390.1"/>
    <property type="molecule type" value="Genomic_DNA"/>
</dbReference>
<feature type="domain" description="AMP-dependent synthetase/ligase" evidence="1">
    <location>
        <begin position="50"/>
        <end position="395"/>
    </location>
</feature>
<name>A0A378WYG5_9NOCA</name>
<protein>
    <submittedName>
        <fullName evidence="2">Polyketide synthase PksJ</fullName>
    </submittedName>
</protein>
<reference evidence="2 3" key="1">
    <citation type="submission" date="2018-06" db="EMBL/GenBank/DDBJ databases">
        <authorList>
            <consortium name="Pathogen Informatics"/>
            <person name="Doyle S."/>
        </authorList>
    </citation>
    <scope>NUCLEOTIDE SEQUENCE [LARGE SCALE GENOMIC DNA]</scope>
    <source>
        <strain evidence="2 3">NCTC13184</strain>
    </source>
</reference>
<dbReference type="Gene3D" id="3.40.50.12780">
    <property type="entry name" value="N-terminal domain of ligase-like"/>
    <property type="match status" value="1"/>
</dbReference>
<dbReference type="Pfam" id="PF00501">
    <property type="entry name" value="AMP-binding"/>
    <property type="match status" value="1"/>
</dbReference>
<dbReference type="PANTHER" id="PTHR43201:SF32">
    <property type="entry name" value="2-SUCCINYLBENZOATE--COA LIGASE, CHLOROPLASTIC_PEROXISOMAL"/>
    <property type="match status" value="1"/>
</dbReference>
<evidence type="ECO:0000313" key="3">
    <source>
        <dbReference type="Proteomes" id="UP000255082"/>
    </source>
</evidence>
<evidence type="ECO:0000259" key="1">
    <source>
        <dbReference type="Pfam" id="PF00501"/>
    </source>
</evidence>
<organism evidence="2 3">
    <name type="scientific">Nocardia africana</name>
    <dbReference type="NCBI Taxonomy" id="134964"/>
    <lineage>
        <taxon>Bacteria</taxon>
        <taxon>Bacillati</taxon>
        <taxon>Actinomycetota</taxon>
        <taxon>Actinomycetes</taxon>
        <taxon>Mycobacteriales</taxon>
        <taxon>Nocardiaceae</taxon>
        <taxon>Nocardia</taxon>
    </lineage>
</organism>
<dbReference type="OrthoDB" id="9803968at2"/>
<gene>
    <name evidence="2" type="primary">pksJ_1</name>
    <name evidence="2" type="ORF">NCTC13184_04915</name>
</gene>
<dbReference type="SUPFAM" id="SSF56801">
    <property type="entry name" value="Acetyl-CoA synthetase-like"/>
    <property type="match status" value="1"/>
</dbReference>
<proteinExistence type="predicted"/>